<dbReference type="GO" id="GO:0035371">
    <property type="term" value="C:microtubule plus-end"/>
    <property type="evidence" value="ECO:0007669"/>
    <property type="project" value="TreeGrafter"/>
</dbReference>
<keyword evidence="2" id="KW-0175">Coiled coil</keyword>
<dbReference type="GO" id="GO:0007020">
    <property type="term" value="P:microtubule nucleation"/>
    <property type="evidence" value="ECO:0007669"/>
    <property type="project" value="TreeGrafter"/>
</dbReference>
<feature type="region of interest" description="Disordered" evidence="3">
    <location>
        <begin position="266"/>
        <end position="293"/>
    </location>
</feature>
<evidence type="ECO:0000313" key="4">
    <source>
        <dbReference type="EMBL" id="CAL1597719.1"/>
    </source>
</evidence>
<dbReference type="PANTHER" id="PTHR22406:SF2">
    <property type="entry name" value="SLAIN MOTIF-CONTAINING PROTEIN 1"/>
    <property type="match status" value="1"/>
</dbReference>
<name>A0AAV2L716_KNICA</name>
<reference evidence="4 5" key="1">
    <citation type="submission" date="2024-04" db="EMBL/GenBank/DDBJ databases">
        <authorList>
            <person name="Waldvogel A.-M."/>
            <person name="Schoenle A."/>
        </authorList>
    </citation>
    <scope>NUCLEOTIDE SEQUENCE [LARGE SCALE GENOMIC DNA]</scope>
</reference>
<dbReference type="GO" id="GO:0031116">
    <property type="term" value="P:positive regulation of microtubule polymerization"/>
    <property type="evidence" value="ECO:0007669"/>
    <property type="project" value="TreeGrafter"/>
</dbReference>
<dbReference type="Pfam" id="PF15301">
    <property type="entry name" value="SLAIN"/>
    <property type="match status" value="1"/>
</dbReference>
<feature type="compositionally biased region" description="Basic and acidic residues" evidence="3">
    <location>
        <begin position="20"/>
        <end position="35"/>
    </location>
</feature>
<dbReference type="InterPro" id="IPR026179">
    <property type="entry name" value="Slain"/>
</dbReference>
<feature type="region of interest" description="Disordered" evidence="3">
    <location>
        <begin position="215"/>
        <end position="234"/>
    </location>
</feature>
<dbReference type="EMBL" id="OZ035844">
    <property type="protein sequence ID" value="CAL1597719.1"/>
    <property type="molecule type" value="Genomic_DNA"/>
</dbReference>
<evidence type="ECO:0000313" key="5">
    <source>
        <dbReference type="Proteomes" id="UP001497482"/>
    </source>
</evidence>
<evidence type="ECO:0000256" key="1">
    <source>
        <dbReference type="ARBA" id="ARBA00006652"/>
    </source>
</evidence>
<dbReference type="PANTHER" id="PTHR22406">
    <property type="entry name" value="NASCENT POLYPEPTIDE-ASSOCIATED COMPLEX SUBUNIT ALPHA, MUSCLE-SPECIFIC FORM"/>
    <property type="match status" value="1"/>
</dbReference>
<protein>
    <submittedName>
        <fullName evidence="4">Uncharacterized protein</fullName>
    </submittedName>
</protein>
<dbReference type="GO" id="GO:0031122">
    <property type="term" value="P:cytoplasmic microtubule organization"/>
    <property type="evidence" value="ECO:0007669"/>
    <property type="project" value="TreeGrafter"/>
</dbReference>
<feature type="region of interest" description="Disordered" evidence="3">
    <location>
        <begin position="1"/>
        <end position="60"/>
    </location>
</feature>
<feature type="compositionally biased region" description="Low complexity" evidence="3">
    <location>
        <begin position="215"/>
        <end position="225"/>
    </location>
</feature>
<accession>A0AAV2L716</accession>
<comment type="similarity">
    <text evidence="1">Belongs to the SLAIN motif-containing family.</text>
</comment>
<sequence>MATAHPDLTRGAFGGGGCDLDPRMDLSGREQQSHGEEEEEEEEEEAALDDLEPLDLDSMCASQGDSQETWLYITHSPDSGLSSITPLQWCRQTLDSPKLESTRRSLSSRLEQAPLTSPLHPHLLRTLSPVPRDLSPGPQDLSPMAERSPTFLSHLSKRSRSLQRAMFSPQSPVDPENPVCAEFKLQDLTDVQVMARMQEDSLRQELSLPRPRRSLSLSSFSGALSGHEEDESGDNCALLLPPAPPLSRLAHSHTLHNFHSLRNWPTAAAPPSPPPPSDGYGYSATGLETPQYTPLAYRRQASVSGLRL</sequence>
<evidence type="ECO:0000256" key="2">
    <source>
        <dbReference type="ARBA" id="ARBA00023054"/>
    </source>
</evidence>
<organism evidence="4 5">
    <name type="scientific">Knipowitschia caucasica</name>
    <name type="common">Caucasian dwarf goby</name>
    <name type="synonym">Pomatoschistus caucasicus</name>
    <dbReference type="NCBI Taxonomy" id="637954"/>
    <lineage>
        <taxon>Eukaryota</taxon>
        <taxon>Metazoa</taxon>
        <taxon>Chordata</taxon>
        <taxon>Craniata</taxon>
        <taxon>Vertebrata</taxon>
        <taxon>Euteleostomi</taxon>
        <taxon>Actinopterygii</taxon>
        <taxon>Neopterygii</taxon>
        <taxon>Teleostei</taxon>
        <taxon>Neoteleostei</taxon>
        <taxon>Acanthomorphata</taxon>
        <taxon>Gobiaria</taxon>
        <taxon>Gobiiformes</taxon>
        <taxon>Gobioidei</taxon>
        <taxon>Gobiidae</taxon>
        <taxon>Gobiinae</taxon>
        <taxon>Knipowitschia</taxon>
    </lineage>
</organism>
<gene>
    <name evidence="4" type="ORF">KC01_LOCUS26206</name>
</gene>
<feature type="compositionally biased region" description="Acidic residues" evidence="3">
    <location>
        <begin position="36"/>
        <end position="55"/>
    </location>
</feature>
<evidence type="ECO:0000256" key="3">
    <source>
        <dbReference type="SAM" id="MobiDB-lite"/>
    </source>
</evidence>
<proteinExistence type="inferred from homology"/>
<feature type="compositionally biased region" description="Pro residues" evidence="3">
    <location>
        <begin position="268"/>
        <end position="277"/>
    </location>
</feature>
<dbReference type="AlphaFoldDB" id="A0AAV2L716"/>
<keyword evidence="5" id="KW-1185">Reference proteome</keyword>
<dbReference type="Proteomes" id="UP001497482">
    <property type="component" value="Chromosome 22"/>
</dbReference>